<proteinExistence type="predicted"/>
<reference evidence="2" key="5">
    <citation type="journal article" date="2021" name="G3 (Bethesda)">
        <title>Aegilops tauschii genome assembly Aet v5.0 features greater sequence contiguity and improved annotation.</title>
        <authorList>
            <person name="Wang L."/>
            <person name="Zhu T."/>
            <person name="Rodriguez J.C."/>
            <person name="Deal K.R."/>
            <person name="Dubcovsky J."/>
            <person name="McGuire P.E."/>
            <person name="Lux T."/>
            <person name="Spannagl M."/>
            <person name="Mayer K.F.X."/>
            <person name="Baldrich P."/>
            <person name="Meyers B.C."/>
            <person name="Huo N."/>
            <person name="Gu Y.Q."/>
            <person name="Zhou H."/>
            <person name="Devos K.M."/>
            <person name="Bennetzen J.L."/>
            <person name="Unver T."/>
            <person name="Budak H."/>
            <person name="Gulick P.J."/>
            <person name="Galiba G."/>
            <person name="Kalapos B."/>
            <person name="Nelson D.R."/>
            <person name="Li P."/>
            <person name="You F.M."/>
            <person name="Luo M.C."/>
            <person name="Dvorak J."/>
        </authorList>
    </citation>
    <scope>NUCLEOTIDE SEQUENCE [LARGE SCALE GENOMIC DNA]</scope>
    <source>
        <strain evidence="2">cv. AL8/78</strain>
    </source>
</reference>
<feature type="region of interest" description="Disordered" evidence="1">
    <location>
        <begin position="70"/>
        <end position="90"/>
    </location>
</feature>
<dbReference type="AlphaFoldDB" id="A0A453AVJ5"/>
<feature type="compositionally biased region" description="Basic residues" evidence="1">
    <location>
        <begin position="1"/>
        <end position="25"/>
    </location>
</feature>
<keyword evidence="3" id="KW-1185">Reference proteome</keyword>
<reference evidence="2" key="3">
    <citation type="journal article" date="2017" name="Nature">
        <title>Genome sequence of the progenitor of the wheat D genome Aegilops tauschii.</title>
        <authorList>
            <person name="Luo M.C."/>
            <person name="Gu Y.Q."/>
            <person name="Puiu D."/>
            <person name="Wang H."/>
            <person name="Twardziok S.O."/>
            <person name="Deal K.R."/>
            <person name="Huo N."/>
            <person name="Zhu T."/>
            <person name="Wang L."/>
            <person name="Wang Y."/>
            <person name="McGuire P.E."/>
            <person name="Liu S."/>
            <person name="Long H."/>
            <person name="Ramasamy R.K."/>
            <person name="Rodriguez J.C."/>
            <person name="Van S.L."/>
            <person name="Yuan L."/>
            <person name="Wang Z."/>
            <person name="Xia Z."/>
            <person name="Xiao L."/>
            <person name="Anderson O.D."/>
            <person name="Ouyang S."/>
            <person name="Liang Y."/>
            <person name="Zimin A.V."/>
            <person name="Pertea G."/>
            <person name="Qi P."/>
            <person name="Bennetzen J.L."/>
            <person name="Dai X."/>
            <person name="Dawson M.W."/>
            <person name="Muller H.G."/>
            <person name="Kugler K."/>
            <person name="Rivarola-Duarte L."/>
            <person name="Spannagl M."/>
            <person name="Mayer K.F.X."/>
            <person name="Lu F.H."/>
            <person name="Bevan M.W."/>
            <person name="Leroy P."/>
            <person name="Li P."/>
            <person name="You F.M."/>
            <person name="Sun Q."/>
            <person name="Liu Z."/>
            <person name="Lyons E."/>
            <person name="Wicker T."/>
            <person name="Salzberg S.L."/>
            <person name="Devos K.M."/>
            <person name="Dvorak J."/>
        </authorList>
    </citation>
    <scope>NUCLEOTIDE SEQUENCE [LARGE SCALE GENOMIC DNA]</scope>
    <source>
        <strain evidence="2">cv. AL8/78</strain>
    </source>
</reference>
<accession>A0A453AVJ5</accession>
<dbReference type="EnsemblPlants" id="AET2Gv20272500.6">
    <property type="protein sequence ID" value="AET2Gv20272500.6"/>
    <property type="gene ID" value="AET2Gv20272500"/>
</dbReference>
<evidence type="ECO:0000313" key="3">
    <source>
        <dbReference type="Proteomes" id="UP000015105"/>
    </source>
</evidence>
<sequence>GLGRRPRRRRDRRRPCGGLRWRGRRGPAGSRRIWWEMARRRRIWEESGPSLEHEAWRGRTEGRRWEAGGREKGVVRCGGGPAAAPRRPSARGRARVRGGVDIVEWIEQDFHGISILRIVSYGTRLDQRIGPLKFLRIGSPRC</sequence>
<reference evidence="3" key="2">
    <citation type="journal article" date="2017" name="Nat. Plants">
        <title>The Aegilops tauschii genome reveals multiple impacts of transposons.</title>
        <authorList>
            <person name="Zhao G."/>
            <person name="Zou C."/>
            <person name="Li K."/>
            <person name="Wang K."/>
            <person name="Li T."/>
            <person name="Gao L."/>
            <person name="Zhang X."/>
            <person name="Wang H."/>
            <person name="Yang Z."/>
            <person name="Liu X."/>
            <person name="Jiang W."/>
            <person name="Mao L."/>
            <person name="Kong X."/>
            <person name="Jiao Y."/>
            <person name="Jia J."/>
        </authorList>
    </citation>
    <scope>NUCLEOTIDE SEQUENCE [LARGE SCALE GENOMIC DNA]</scope>
    <source>
        <strain evidence="3">cv. AL8/78</strain>
    </source>
</reference>
<dbReference type="Gramene" id="AET2Gv20272500.6">
    <property type="protein sequence ID" value="AET2Gv20272500.6"/>
    <property type="gene ID" value="AET2Gv20272500"/>
</dbReference>
<reference evidence="3" key="1">
    <citation type="journal article" date="2014" name="Science">
        <title>Ancient hybridizations among the ancestral genomes of bread wheat.</title>
        <authorList>
            <consortium name="International Wheat Genome Sequencing Consortium,"/>
            <person name="Marcussen T."/>
            <person name="Sandve S.R."/>
            <person name="Heier L."/>
            <person name="Spannagl M."/>
            <person name="Pfeifer M."/>
            <person name="Jakobsen K.S."/>
            <person name="Wulff B.B."/>
            <person name="Steuernagel B."/>
            <person name="Mayer K.F."/>
            <person name="Olsen O.A."/>
        </authorList>
    </citation>
    <scope>NUCLEOTIDE SEQUENCE [LARGE SCALE GENOMIC DNA]</scope>
    <source>
        <strain evidence="3">cv. AL8/78</strain>
    </source>
</reference>
<reference evidence="2" key="4">
    <citation type="submission" date="2019-03" db="UniProtKB">
        <authorList>
            <consortium name="EnsemblPlants"/>
        </authorList>
    </citation>
    <scope>IDENTIFICATION</scope>
</reference>
<organism evidence="2 3">
    <name type="scientific">Aegilops tauschii subsp. strangulata</name>
    <name type="common">Goatgrass</name>
    <dbReference type="NCBI Taxonomy" id="200361"/>
    <lineage>
        <taxon>Eukaryota</taxon>
        <taxon>Viridiplantae</taxon>
        <taxon>Streptophyta</taxon>
        <taxon>Embryophyta</taxon>
        <taxon>Tracheophyta</taxon>
        <taxon>Spermatophyta</taxon>
        <taxon>Magnoliopsida</taxon>
        <taxon>Liliopsida</taxon>
        <taxon>Poales</taxon>
        <taxon>Poaceae</taxon>
        <taxon>BOP clade</taxon>
        <taxon>Pooideae</taxon>
        <taxon>Triticodae</taxon>
        <taxon>Triticeae</taxon>
        <taxon>Triticinae</taxon>
        <taxon>Aegilops</taxon>
    </lineage>
</organism>
<evidence type="ECO:0000313" key="2">
    <source>
        <dbReference type="EnsemblPlants" id="AET2Gv20272500.6"/>
    </source>
</evidence>
<feature type="region of interest" description="Disordered" evidence="1">
    <location>
        <begin position="1"/>
        <end position="26"/>
    </location>
</feature>
<dbReference type="Proteomes" id="UP000015105">
    <property type="component" value="Chromosome 2D"/>
</dbReference>
<dbReference type="EnsemblPlants" id="AET2Gv20272500.7">
    <property type="protein sequence ID" value="AET2Gv20272500.7"/>
    <property type="gene ID" value="AET2Gv20272500"/>
</dbReference>
<dbReference type="Gramene" id="AET2Gv20272500.7">
    <property type="protein sequence ID" value="AET2Gv20272500.7"/>
    <property type="gene ID" value="AET2Gv20272500"/>
</dbReference>
<protein>
    <submittedName>
        <fullName evidence="2">Uncharacterized protein</fullName>
    </submittedName>
</protein>
<name>A0A453AVJ5_AEGTS</name>
<evidence type="ECO:0000256" key="1">
    <source>
        <dbReference type="SAM" id="MobiDB-lite"/>
    </source>
</evidence>